<gene>
    <name evidence="1" type="ORF">ACFSVN_00400</name>
</gene>
<dbReference type="Proteomes" id="UP001597460">
    <property type="component" value="Unassembled WGS sequence"/>
</dbReference>
<dbReference type="EMBL" id="JBHULI010000001">
    <property type="protein sequence ID" value="MFD2530902.1"/>
    <property type="molecule type" value="Genomic_DNA"/>
</dbReference>
<comment type="caution">
    <text evidence="1">The sequence shown here is derived from an EMBL/GenBank/DDBJ whole genome shotgun (WGS) entry which is preliminary data.</text>
</comment>
<organism evidence="1 2">
    <name type="scientific">Gracilimonas halophila</name>
    <dbReference type="NCBI Taxonomy" id="1834464"/>
    <lineage>
        <taxon>Bacteria</taxon>
        <taxon>Pseudomonadati</taxon>
        <taxon>Balneolota</taxon>
        <taxon>Balneolia</taxon>
        <taxon>Balneolales</taxon>
        <taxon>Balneolaceae</taxon>
        <taxon>Gracilimonas</taxon>
    </lineage>
</organism>
<evidence type="ECO:0000313" key="1">
    <source>
        <dbReference type="EMBL" id="MFD2530902.1"/>
    </source>
</evidence>
<evidence type="ECO:0000313" key="2">
    <source>
        <dbReference type="Proteomes" id="UP001597460"/>
    </source>
</evidence>
<name>A0ABW5JFW7_9BACT</name>
<protein>
    <submittedName>
        <fullName evidence="1">Uncharacterized protein</fullName>
    </submittedName>
</protein>
<reference evidence="2" key="1">
    <citation type="journal article" date="2019" name="Int. J. Syst. Evol. Microbiol.">
        <title>The Global Catalogue of Microorganisms (GCM) 10K type strain sequencing project: providing services to taxonomists for standard genome sequencing and annotation.</title>
        <authorList>
            <consortium name="The Broad Institute Genomics Platform"/>
            <consortium name="The Broad Institute Genome Sequencing Center for Infectious Disease"/>
            <person name="Wu L."/>
            <person name="Ma J."/>
        </authorList>
    </citation>
    <scope>NUCLEOTIDE SEQUENCE [LARGE SCALE GENOMIC DNA]</scope>
    <source>
        <strain evidence="2">KCTC 52042</strain>
    </source>
</reference>
<sequence length="44" mass="4684">MATMFIKAAETNPPKGHLIEIKTGAATSVRIIVAAQNTFNDLAK</sequence>
<proteinExistence type="predicted"/>
<accession>A0ABW5JFW7</accession>
<keyword evidence="2" id="KW-1185">Reference proteome</keyword>